<name>K6W3M4_9ACTN</name>
<keyword evidence="2" id="KW-0812">Transmembrane</keyword>
<accession>K6W3M4</accession>
<keyword evidence="2" id="KW-0472">Membrane</keyword>
<evidence type="ECO:0000256" key="2">
    <source>
        <dbReference type="SAM" id="Phobius"/>
    </source>
</evidence>
<evidence type="ECO:0000256" key="1">
    <source>
        <dbReference type="SAM" id="MobiDB-lite"/>
    </source>
</evidence>
<comment type="caution">
    <text evidence="3">The sequence shown here is derived from an EMBL/GenBank/DDBJ whole genome shotgun (WGS) entry which is preliminary data.</text>
</comment>
<reference evidence="3 4" key="1">
    <citation type="submission" date="2012-08" db="EMBL/GenBank/DDBJ databases">
        <title>Whole genome shotgun sequence of Gordonia rhizosphera NBRC 16068.</title>
        <authorList>
            <person name="Takarada H."/>
            <person name="Isaki S."/>
            <person name="Hosoyama A."/>
            <person name="Tsuchikane K."/>
            <person name="Katsumata H."/>
            <person name="Baba S."/>
            <person name="Ohji S."/>
            <person name="Yamazaki S."/>
            <person name="Fujita N."/>
        </authorList>
    </citation>
    <scope>NUCLEOTIDE SEQUENCE [LARGE SCALE GENOMIC DNA]</scope>
    <source>
        <strain evidence="3 4">NBRC 16068</strain>
    </source>
</reference>
<gene>
    <name evidence="3" type="ORF">GORHZ_244_00130</name>
</gene>
<dbReference type="EMBL" id="BAHC01000244">
    <property type="protein sequence ID" value="GAB93760.1"/>
    <property type="molecule type" value="Genomic_DNA"/>
</dbReference>
<evidence type="ECO:0000313" key="3">
    <source>
        <dbReference type="EMBL" id="GAB93760.1"/>
    </source>
</evidence>
<feature type="transmembrane region" description="Helical" evidence="2">
    <location>
        <begin position="21"/>
        <end position="40"/>
    </location>
</feature>
<protein>
    <recommendedName>
        <fullName evidence="5">Acyltransferase</fullName>
    </recommendedName>
</protein>
<feature type="compositionally biased region" description="Basic and acidic residues" evidence="1">
    <location>
        <begin position="89"/>
        <end position="103"/>
    </location>
</feature>
<dbReference type="Proteomes" id="UP000008363">
    <property type="component" value="Unassembled WGS sequence"/>
</dbReference>
<organism evidence="3 4">
    <name type="scientific">Gordonia rhizosphera NBRC 16068</name>
    <dbReference type="NCBI Taxonomy" id="1108045"/>
    <lineage>
        <taxon>Bacteria</taxon>
        <taxon>Bacillati</taxon>
        <taxon>Actinomycetota</taxon>
        <taxon>Actinomycetes</taxon>
        <taxon>Mycobacteriales</taxon>
        <taxon>Gordoniaceae</taxon>
        <taxon>Gordonia</taxon>
    </lineage>
</organism>
<feature type="region of interest" description="Disordered" evidence="1">
    <location>
        <begin position="89"/>
        <end position="116"/>
    </location>
</feature>
<evidence type="ECO:0000313" key="4">
    <source>
        <dbReference type="Proteomes" id="UP000008363"/>
    </source>
</evidence>
<proteinExistence type="predicted"/>
<dbReference type="AlphaFoldDB" id="K6W3M4"/>
<keyword evidence="2" id="KW-1133">Transmembrane helix</keyword>
<evidence type="ECO:0008006" key="5">
    <source>
        <dbReference type="Google" id="ProtNLM"/>
    </source>
</evidence>
<feature type="transmembrane region" description="Helical" evidence="2">
    <location>
        <begin position="52"/>
        <end position="74"/>
    </location>
</feature>
<keyword evidence="4" id="KW-1185">Reference proteome</keyword>
<sequence length="122" mass="13811">MEQGRLRIVARALSWRPLATIAAFSYTLYLIHAQLLQVLWQLIVQPFDLPPVWQLAILWVIISPVIVLVAWIAARYMENPFVRIAARKDKAPAPEGPVKDRDGVASCLTPRSDDKATVRRLV</sequence>